<dbReference type="AlphaFoldDB" id="A0A284RQI4"/>
<proteinExistence type="predicted"/>
<keyword evidence="2" id="KW-1185">Reference proteome</keyword>
<name>A0A284RQI4_ARMOS</name>
<protein>
    <submittedName>
        <fullName evidence="1">Uncharacterized protein</fullName>
    </submittedName>
</protein>
<evidence type="ECO:0000313" key="2">
    <source>
        <dbReference type="Proteomes" id="UP000219338"/>
    </source>
</evidence>
<dbReference type="EMBL" id="FUEG01000013">
    <property type="protein sequence ID" value="SJL11011.1"/>
    <property type="molecule type" value="Genomic_DNA"/>
</dbReference>
<organism evidence="1 2">
    <name type="scientific">Armillaria ostoyae</name>
    <name type="common">Armillaria root rot fungus</name>
    <dbReference type="NCBI Taxonomy" id="47428"/>
    <lineage>
        <taxon>Eukaryota</taxon>
        <taxon>Fungi</taxon>
        <taxon>Dikarya</taxon>
        <taxon>Basidiomycota</taxon>
        <taxon>Agaricomycotina</taxon>
        <taxon>Agaricomycetes</taxon>
        <taxon>Agaricomycetidae</taxon>
        <taxon>Agaricales</taxon>
        <taxon>Marasmiineae</taxon>
        <taxon>Physalacriaceae</taxon>
        <taxon>Armillaria</taxon>
    </lineage>
</organism>
<accession>A0A284RQI4</accession>
<reference evidence="2" key="1">
    <citation type="journal article" date="2017" name="Nat. Ecol. Evol.">
        <title>Genome expansion and lineage-specific genetic innovations in the forest pathogenic fungi Armillaria.</title>
        <authorList>
            <person name="Sipos G."/>
            <person name="Prasanna A.N."/>
            <person name="Walter M.C."/>
            <person name="O'Connor E."/>
            <person name="Balint B."/>
            <person name="Krizsan K."/>
            <person name="Kiss B."/>
            <person name="Hess J."/>
            <person name="Varga T."/>
            <person name="Slot J."/>
            <person name="Riley R."/>
            <person name="Boka B."/>
            <person name="Rigling D."/>
            <person name="Barry K."/>
            <person name="Lee J."/>
            <person name="Mihaltcheva S."/>
            <person name="LaButti K."/>
            <person name="Lipzen A."/>
            <person name="Waldron R."/>
            <person name="Moloney N.M."/>
            <person name="Sperisen C."/>
            <person name="Kredics L."/>
            <person name="Vagvoelgyi C."/>
            <person name="Patrignani A."/>
            <person name="Fitzpatrick D."/>
            <person name="Nagy I."/>
            <person name="Doyle S."/>
            <person name="Anderson J.B."/>
            <person name="Grigoriev I.V."/>
            <person name="Gueldener U."/>
            <person name="Muensterkoetter M."/>
            <person name="Nagy L.G."/>
        </authorList>
    </citation>
    <scope>NUCLEOTIDE SEQUENCE [LARGE SCALE GENOMIC DNA]</scope>
    <source>
        <strain evidence="2">C18/9</strain>
    </source>
</reference>
<sequence>MSPFRNSTRGILLDDQEYLMSYLLEALPASILSLEIPADGCHAPDSPEYPTPFLTMTVSFHLVNEYPRDFVGLIALPLSTKTWHQEERSNQTSHLKPIDLAPFIAQPFVLGGIGANVETVVVEYQDVSSGWHAG</sequence>
<evidence type="ECO:0000313" key="1">
    <source>
        <dbReference type="EMBL" id="SJL11011.1"/>
    </source>
</evidence>
<gene>
    <name evidence="1" type="ORF">ARMOST_14410</name>
</gene>
<dbReference type="Proteomes" id="UP000219338">
    <property type="component" value="Unassembled WGS sequence"/>
</dbReference>